<organism evidence="3 4">
    <name type="scientific">Symbiodinium necroappetens</name>
    <dbReference type="NCBI Taxonomy" id="1628268"/>
    <lineage>
        <taxon>Eukaryota</taxon>
        <taxon>Sar</taxon>
        <taxon>Alveolata</taxon>
        <taxon>Dinophyceae</taxon>
        <taxon>Suessiales</taxon>
        <taxon>Symbiodiniaceae</taxon>
        <taxon>Symbiodinium</taxon>
    </lineage>
</organism>
<comment type="caution">
    <text evidence="3">The sequence shown here is derived from an EMBL/GenBank/DDBJ whole genome shotgun (WGS) entry which is preliminary data.</text>
</comment>
<feature type="domain" description="Glycogen debranching enzyme C-terminal" evidence="1">
    <location>
        <begin position="185"/>
        <end position="626"/>
    </location>
</feature>
<feature type="domain" description="Glycogen debranching enzyme central" evidence="2">
    <location>
        <begin position="6"/>
        <end position="91"/>
    </location>
</feature>
<dbReference type="Gene3D" id="1.50.10.10">
    <property type="match status" value="1"/>
</dbReference>
<dbReference type="GO" id="GO:0004135">
    <property type="term" value="F:amylo-alpha-1,6-glucosidase activity"/>
    <property type="evidence" value="ECO:0007669"/>
    <property type="project" value="InterPro"/>
</dbReference>
<dbReference type="PANTHER" id="PTHR10569:SF2">
    <property type="entry name" value="GLYCOGEN DEBRANCHING ENZYME"/>
    <property type="match status" value="1"/>
</dbReference>
<dbReference type="InterPro" id="IPR032790">
    <property type="entry name" value="GDE_C"/>
</dbReference>
<feature type="non-terminal residue" evidence="3">
    <location>
        <position position="1"/>
    </location>
</feature>
<dbReference type="InterPro" id="IPR032788">
    <property type="entry name" value="AGL_central"/>
</dbReference>
<name>A0A813CEZ8_9DINO</name>
<dbReference type="Pfam" id="PF06202">
    <property type="entry name" value="GDE_C"/>
    <property type="match status" value="1"/>
</dbReference>
<dbReference type="SUPFAM" id="SSF48208">
    <property type="entry name" value="Six-hairpin glycosidases"/>
    <property type="match status" value="1"/>
</dbReference>
<dbReference type="AlphaFoldDB" id="A0A813CEZ8"/>
<proteinExistence type="predicted"/>
<sequence>QISRPLQGLGLHQLNYLLYSCEAEERDRSDGKRGAYDIPGFGPFAYCGIMGVCAALDEARRQHTESELLTSPVLENVRQGDWLIACLTQRLVHMPGLDMVKEWLEKAAGILHNCPRKLAPFYFDLLVPGLCAAASKELLDVSSDFVSAFHGASDLIRDVALATSQFWGATKSAPLNWDLAQRNGWHKVPSLCAGLPHFAAGFMRNWGRDTFIALKGCLLVTGHFQEARDTLLVYASVVRHGLCPNLLDAANRPRYNARDATWFFMQAIQDYVAESPEGESFLAAPVSLKWPAKDWDPDLAHMEVKTIADLIHLIFSAHAKGINFREWGAGRGPDAGKGIDDDMSEWGFDVSVRLDEKTGLIFGGSEHNCGTWMDKMGSSAKAGNKGKPATPRDGAAVEIVGLLKSALRWLSSLSRDVFPYEQVKTASGQPLKYKDWDSRLSENFERLFWIGPDEKTSAPVAGIYRDTVGATRKWQDYQLRPNFCIAMAVAPELFMPEHANTALQVVASRLVGPLGMCTLDPADKEYHGDYHNDNDSSDQWIAHGWNYHQGPEWVWPLGFFLEAWNHFGSLDTSSSEPARYAMQWLLPHREMLRKAPWRSLPELTNSSGQHCHHSCPAQAWSLATLLSALRTMTFQVA</sequence>
<gene>
    <name evidence="3" type="primary">AGL</name>
    <name evidence="3" type="ORF">SNEC2469_LOCUS35064</name>
</gene>
<dbReference type="OrthoDB" id="439766at2759"/>
<dbReference type="InterPro" id="IPR012341">
    <property type="entry name" value="6hp_glycosidase-like_sf"/>
</dbReference>
<dbReference type="Pfam" id="PF14702">
    <property type="entry name" value="hGDE_central"/>
    <property type="match status" value="1"/>
</dbReference>
<evidence type="ECO:0000313" key="3">
    <source>
        <dbReference type="EMBL" id="CAE7943465.1"/>
    </source>
</evidence>
<evidence type="ECO:0000259" key="2">
    <source>
        <dbReference type="Pfam" id="PF14702"/>
    </source>
</evidence>
<dbReference type="Proteomes" id="UP000601435">
    <property type="component" value="Unassembled WGS sequence"/>
</dbReference>
<dbReference type="GO" id="GO:0004134">
    <property type="term" value="F:4-alpha-glucanotransferase activity"/>
    <property type="evidence" value="ECO:0007669"/>
    <property type="project" value="InterPro"/>
</dbReference>
<accession>A0A813CEZ8</accession>
<dbReference type="GO" id="GO:0005980">
    <property type="term" value="P:glycogen catabolic process"/>
    <property type="evidence" value="ECO:0007669"/>
    <property type="project" value="InterPro"/>
</dbReference>
<dbReference type="PANTHER" id="PTHR10569">
    <property type="entry name" value="GLYCOGEN DEBRANCHING ENZYME"/>
    <property type="match status" value="1"/>
</dbReference>
<evidence type="ECO:0000313" key="4">
    <source>
        <dbReference type="Proteomes" id="UP000601435"/>
    </source>
</evidence>
<dbReference type="InterPro" id="IPR010401">
    <property type="entry name" value="AGL/Gdb1"/>
</dbReference>
<dbReference type="InterPro" id="IPR008928">
    <property type="entry name" value="6-hairpin_glycosidase_sf"/>
</dbReference>
<protein>
    <submittedName>
        <fullName evidence="3">AGL protein</fullName>
    </submittedName>
</protein>
<reference evidence="3" key="1">
    <citation type="submission" date="2021-02" db="EMBL/GenBank/DDBJ databases">
        <authorList>
            <person name="Dougan E. K."/>
            <person name="Rhodes N."/>
            <person name="Thang M."/>
            <person name="Chan C."/>
        </authorList>
    </citation>
    <scope>NUCLEOTIDE SEQUENCE</scope>
</reference>
<dbReference type="EMBL" id="CAJNJA010099641">
    <property type="protein sequence ID" value="CAE7943465.1"/>
    <property type="molecule type" value="Genomic_DNA"/>
</dbReference>
<evidence type="ECO:0000259" key="1">
    <source>
        <dbReference type="Pfam" id="PF06202"/>
    </source>
</evidence>
<keyword evidence="4" id="KW-1185">Reference proteome</keyword>